<dbReference type="InterPro" id="IPR002401">
    <property type="entry name" value="Cyt_P450_E_grp-I"/>
</dbReference>
<dbReference type="PRINTS" id="PR00463">
    <property type="entry name" value="EP450I"/>
</dbReference>
<feature type="non-terminal residue" evidence="9">
    <location>
        <position position="1"/>
    </location>
</feature>
<dbReference type="AlphaFoldDB" id="A0A2I1GEY3"/>
<dbReference type="GO" id="GO:0016705">
    <property type="term" value="F:oxidoreductase activity, acting on paired donors, with incorporation or reduction of molecular oxygen"/>
    <property type="evidence" value="ECO:0007669"/>
    <property type="project" value="InterPro"/>
</dbReference>
<evidence type="ECO:0000256" key="5">
    <source>
        <dbReference type="ARBA" id="ARBA00023004"/>
    </source>
</evidence>
<evidence type="ECO:0000256" key="7">
    <source>
        <dbReference type="PIRSR" id="PIRSR602401-1"/>
    </source>
</evidence>
<dbReference type="GO" id="GO:0005506">
    <property type="term" value="F:iron ion binding"/>
    <property type="evidence" value="ECO:0007669"/>
    <property type="project" value="InterPro"/>
</dbReference>
<comment type="cofactor">
    <cofactor evidence="7">
        <name>heme</name>
        <dbReference type="ChEBI" id="CHEBI:30413"/>
    </cofactor>
</comment>
<feature type="non-terminal residue" evidence="9">
    <location>
        <position position="159"/>
    </location>
</feature>
<keyword evidence="3 7" id="KW-0479">Metal-binding</keyword>
<proteinExistence type="inferred from homology"/>
<dbReference type="SUPFAM" id="SSF48264">
    <property type="entry name" value="Cytochrome P450"/>
    <property type="match status" value="1"/>
</dbReference>
<dbReference type="PRINTS" id="PR00385">
    <property type="entry name" value="P450"/>
</dbReference>
<sequence>TANLLCFTAYYLGHYPDVKRRLRQEFDEILGNDFTNPITSKDLDGLEYCEAVIKEVYRLTPIAFLVGRVNVEKDTVGGYTWPEETQFQILYSAIMRRKDYWTDPEKFDPDRFYKVEESDKYLPEKQHIKTSYTLFGDGIRICPGRKLAMIELKFLLSSI</sequence>
<dbReference type="Pfam" id="PF00067">
    <property type="entry name" value="p450"/>
    <property type="match status" value="1"/>
</dbReference>
<evidence type="ECO:0000313" key="10">
    <source>
        <dbReference type="Proteomes" id="UP000234323"/>
    </source>
</evidence>
<dbReference type="PANTHER" id="PTHR24291">
    <property type="entry name" value="CYTOCHROME P450 FAMILY 4"/>
    <property type="match status" value="1"/>
</dbReference>
<evidence type="ECO:0000256" key="2">
    <source>
        <dbReference type="ARBA" id="ARBA00010617"/>
    </source>
</evidence>
<reference evidence="9 10" key="1">
    <citation type="submission" date="2015-10" db="EMBL/GenBank/DDBJ databases">
        <title>Genome analyses suggest a sexual origin of heterokaryosis in a supposedly ancient asexual fungus.</title>
        <authorList>
            <person name="Ropars J."/>
            <person name="Sedzielewska K."/>
            <person name="Noel J."/>
            <person name="Charron P."/>
            <person name="Farinelli L."/>
            <person name="Marton T."/>
            <person name="Kruger M."/>
            <person name="Pelin A."/>
            <person name="Brachmann A."/>
            <person name="Corradi N."/>
        </authorList>
    </citation>
    <scope>NUCLEOTIDE SEQUENCE [LARGE SCALE GENOMIC DNA]</scope>
    <source>
        <strain evidence="9 10">A4</strain>
    </source>
</reference>
<dbReference type="GO" id="GO:0020037">
    <property type="term" value="F:heme binding"/>
    <property type="evidence" value="ECO:0007669"/>
    <property type="project" value="InterPro"/>
</dbReference>
<dbReference type="Proteomes" id="UP000234323">
    <property type="component" value="Unassembled WGS sequence"/>
</dbReference>
<dbReference type="InterPro" id="IPR017972">
    <property type="entry name" value="Cyt_P450_CS"/>
</dbReference>
<dbReference type="InterPro" id="IPR036396">
    <property type="entry name" value="Cyt_P450_sf"/>
</dbReference>
<comment type="caution">
    <text evidence="9">The sequence shown here is derived from an EMBL/GenBank/DDBJ whole genome shotgun (WGS) entry which is preliminary data.</text>
</comment>
<keyword evidence="5 7" id="KW-0408">Iron</keyword>
<evidence type="ECO:0000256" key="6">
    <source>
        <dbReference type="ARBA" id="ARBA00023136"/>
    </source>
</evidence>
<evidence type="ECO:0000313" key="9">
    <source>
        <dbReference type="EMBL" id="PKY45182.1"/>
    </source>
</evidence>
<feature type="binding site" description="axial binding residue" evidence="7">
    <location>
        <position position="142"/>
    </location>
    <ligand>
        <name>heme</name>
        <dbReference type="ChEBI" id="CHEBI:30413"/>
    </ligand>
    <ligandPart>
        <name>Fe</name>
        <dbReference type="ChEBI" id="CHEBI:18248"/>
    </ligandPart>
</feature>
<keyword evidence="10" id="KW-1185">Reference proteome</keyword>
<name>A0A2I1GEY3_9GLOM</name>
<keyword evidence="7 8" id="KW-0349">Heme</keyword>
<dbReference type="VEuPathDB" id="FungiDB:RhiirA1_321784"/>
<dbReference type="InterPro" id="IPR001128">
    <property type="entry name" value="Cyt_P450"/>
</dbReference>
<protein>
    <submittedName>
        <fullName evidence="9">Cytochrome P450</fullName>
    </submittedName>
</protein>
<dbReference type="InterPro" id="IPR050196">
    <property type="entry name" value="Cytochrome_P450_Monoox"/>
</dbReference>
<dbReference type="CDD" id="cd00302">
    <property type="entry name" value="cytochrome_P450"/>
    <property type="match status" value="1"/>
</dbReference>
<dbReference type="GO" id="GO:0004497">
    <property type="term" value="F:monooxygenase activity"/>
    <property type="evidence" value="ECO:0007669"/>
    <property type="project" value="UniProtKB-KW"/>
</dbReference>
<keyword evidence="8" id="KW-0503">Monooxygenase</keyword>
<keyword evidence="4" id="KW-0256">Endoplasmic reticulum</keyword>
<dbReference type="PROSITE" id="PS00086">
    <property type="entry name" value="CYTOCHROME_P450"/>
    <property type="match status" value="1"/>
</dbReference>
<accession>A0A2I1GEY3</accession>
<evidence type="ECO:0000256" key="1">
    <source>
        <dbReference type="ARBA" id="ARBA00004586"/>
    </source>
</evidence>
<evidence type="ECO:0000256" key="8">
    <source>
        <dbReference type="RuleBase" id="RU000461"/>
    </source>
</evidence>
<comment type="subcellular location">
    <subcellularLocation>
        <location evidence="1">Endoplasmic reticulum membrane</location>
    </subcellularLocation>
</comment>
<dbReference type="Gene3D" id="1.10.630.10">
    <property type="entry name" value="Cytochrome P450"/>
    <property type="match status" value="1"/>
</dbReference>
<comment type="similarity">
    <text evidence="2 8">Belongs to the cytochrome P450 family.</text>
</comment>
<evidence type="ECO:0000256" key="4">
    <source>
        <dbReference type="ARBA" id="ARBA00022824"/>
    </source>
</evidence>
<evidence type="ECO:0000256" key="3">
    <source>
        <dbReference type="ARBA" id="ARBA00022723"/>
    </source>
</evidence>
<organism evidence="9 10">
    <name type="scientific">Rhizophagus irregularis</name>
    <dbReference type="NCBI Taxonomy" id="588596"/>
    <lineage>
        <taxon>Eukaryota</taxon>
        <taxon>Fungi</taxon>
        <taxon>Fungi incertae sedis</taxon>
        <taxon>Mucoromycota</taxon>
        <taxon>Glomeromycotina</taxon>
        <taxon>Glomeromycetes</taxon>
        <taxon>Glomerales</taxon>
        <taxon>Glomeraceae</taxon>
        <taxon>Rhizophagus</taxon>
    </lineage>
</organism>
<keyword evidence="8" id="KW-0560">Oxidoreductase</keyword>
<dbReference type="EMBL" id="LLXI01000366">
    <property type="protein sequence ID" value="PKY45182.1"/>
    <property type="molecule type" value="Genomic_DNA"/>
</dbReference>
<gene>
    <name evidence="9" type="ORF">RhiirA4_285480</name>
</gene>
<dbReference type="GO" id="GO:0005789">
    <property type="term" value="C:endoplasmic reticulum membrane"/>
    <property type="evidence" value="ECO:0007669"/>
    <property type="project" value="UniProtKB-SubCell"/>
</dbReference>
<keyword evidence="6" id="KW-0472">Membrane</keyword>
<dbReference type="PANTHER" id="PTHR24291:SF189">
    <property type="entry name" value="CYTOCHROME P450 4C3-RELATED"/>
    <property type="match status" value="1"/>
</dbReference>